<dbReference type="InterPro" id="IPR027396">
    <property type="entry name" value="DsrEFH-like"/>
</dbReference>
<dbReference type="EMBL" id="FOAD01000006">
    <property type="protein sequence ID" value="SEL59456.1"/>
    <property type="molecule type" value="Genomic_DNA"/>
</dbReference>
<evidence type="ECO:0000313" key="1">
    <source>
        <dbReference type="EMBL" id="SEL59456.1"/>
    </source>
</evidence>
<accession>A0A1H7RGU5</accession>
<protein>
    <submittedName>
        <fullName evidence="1">Uncharacterized protein</fullName>
    </submittedName>
</protein>
<dbReference type="Proteomes" id="UP000183894">
    <property type="component" value="Unassembled WGS sequence"/>
</dbReference>
<dbReference type="PANTHER" id="PTHR37691:SF1">
    <property type="entry name" value="BLR3518 PROTEIN"/>
    <property type="match status" value="1"/>
</dbReference>
<dbReference type="PANTHER" id="PTHR37691">
    <property type="entry name" value="BLR3518 PROTEIN"/>
    <property type="match status" value="1"/>
</dbReference>
<evidence type="ECO:0000313" key="2">
    <source>
        <dbReference type="Proteomes" id="UP000183894"/>
    </source>
</evidence>
<gene>
    <name evidence="1" type="ORF">SAMN04488691_10630</name>
</gene>
<sequence>MNVIFHVSSGDVHDWKHALSNARNLLADETVETDAVTFLANGDAVHLLVEGTPVRGRVEALLEDGVRCCVCRNSLQNRDIEPSSLVDEVVAVPSGVGELATRQAAGDVYLKVP</sequence>
<dbReference type="InterPro" id="IPR003787">
    <property type="entry name" value="Sulphur_relay_DsrE/F-like"/>
</dbReference>
<dbReference type="Pfam" id="PF02635">
    <property type="entry name" value="DsrE"/>
    <property type="match status" value="1"/>
</dbReference>
<name>A0A1H7RGU5_HALLR</name>
<organism evidence="1 2">
    <name type="scientific">Haloferax larsenii</name>
    <dbReference type="NCBI Taxonomy" id="302484"/>
    <lineage>
        <taxon>Archaea</taxon>
        <taxon>Methanobacteriati</taxon>
        <taxon>Methanobacteriota</taxon>
        <taxon>Stenosarchaea group</taxon>
        <taxon>Halobacteria</taxon>
        <taxon>Halobacteriales</taxon>
        <taxon>Haloferacaceae</taxon>
        <taxon>Haloferax</taxon>
    </lineage>
</organism>
<proteinExistence type="predicted"/>
<dbReference type="AlphaFoldDB" id="A0A1H7RGU5"/>
<dbReference type="Gene3D" id="3.40.1260.10">
    <property type="entry name" value="DsrEFH-like"/>
    <property type="match status" value="1"/>
</dbReference>
<dbReference type="RefSeq" id="WP_074794795.1">
    <property type="nucleotide sequence ID" value="NZ_FOAD01000006.1"/>
</dbReference>
<dbReference type="OrthoDB" id="57062at2157"/>
<dbReference type="SUPFAM" id="SSF75169">
    <property type="entry name" value="DsrEFH-like"/>
    <property type="match status" value="1"/>
</dbReference>
<reference evidence="1 2" key="1">
    <citation type="submission" date="2016-10" db="EMBL/GenBank/DDBJ databases">
        <authorList>
            <person name="de Groot N.N."/>
        </authorList>
    </citation>
    <scope>NUCLEOTIDE SEQUENCE [LARGE SCALE GENOMIC DNA]</scope>
    <source>
        <strain evidence="1 2">CDM_5</strain>
    </source>
</reference>